<reference evidence="7" key="1">
    <citation type="submission" date="2021-11" db="EMBL/GenBank/DDBJ databases">
        <authorList>
            <consortium name="Genoscope - CEA"/>
            <person name="William W."/>
        </authorList>
    </citation>
    <scope>NUCLEOTIDE SEQUENCE</scope>
</reference>
<accession>A0A8J2WWN3</accession>
<dbReference type="Proteomes" id="UP000789595">
    <property type="component" value="Unassembled WGS sequence"/>
</dbReference>
<feature type="domain" description="Aspartate/ornithine carbamoyltransferase carbamoyl-P binding" evidence="6">
    <location>
        <begin position="6"/>
        <end position="144"/>
    </location>
</feature>
<dbReference type="PANTHER" id="PTHR45753:SF3">
    <property type="entry name" value="ORNITHINE TRANSCARBAMYLASE, MITOCHONDRIAL"/>
    <property type="match status" value="1"/>
</dbReference>
<dbReference type="InterPro" id="IPR006130">
    <property type="entry name" value="Asp/Orn_carbamoylTrfase"/>
</dbReference>
<dbReference type="GO" id="GO:0016597">
    <property type="term" value="F:amino acid binding"/>
    <property type="evidence" value="ECO:0007669"/>
    <property type="project" value="InterPro"/>
</dbReference>
<evidence type="ECO:0000259" key="5">
    <source>
        <dbReference type="Pfam" id="PF00185"/>
    </source>
</evidence>
<comment type="similarity">
    <text evidence="1">Belongs to the aspartate/ornithine carbamoyltransferase superfamily. OTCase family.</text>
</comment>
<dbReference type="InterPro" id="IPR006131">
    <property type="entry name" value="Asp_carbamoyltransf_Asp/Orn-bd"/>
</dbReference>
<name>A0A8J2WWN3_9STRA</name>
<dbReference type="EMBL" id="CAKKNE010000003">
    <property type="protein sequence ID" value="CAH0371467.1"/>
    <property type="molecule type" value="Genomic_DNA"/>
</dbReference>
<organism evidence="7 8">
    <name type="scientific">Pelagomonas calceolata</name>
    <dbReference type="NCBI Taxonomy" id="35677"/>
    <lineage>
        <taxon>Eukaryota</taxon>
        <taxon>Sar</taxon>
        <taxon>Stramenopiles</taxon>
        <taxon>Ochrophyta</taxon>
        <taxon>Pelagophyceae</taxon>
        <taxon>Pelagomonadales</taxon>
        <taxon>Pelagomonadaceae</taxon>
        <taxon>Pelagomonas</taxon>
    </lineage>
</organism>
<evidence type="ECO:0000256" key="4">
    <source>
        <dbReference type="RuleBase" id="RU003634"/>
    </source>
</evidence>
<dbReference type="AlphaFoldDB" id="A0A8J2WWN3"/>
<protein>
    <recommendedName>
        <fullName evidence="2">ornithine carbamoyltransferase</fullName>
        <ecNumber evidence="2">2.1.3.3</ecNumber>
    </recommendedName>
</protein>
<evidence type="ECO:0000256" key="3">
    <source>
        <dbReference type="ARBA" id="ARBA00022679"/>
    </source>
</evidence>
<dbReference type="Pfam" id="PF02729">
    <property type="entry name" value="OTCace_N"/>
    <property type="match status" value="1"/>
</dbReference>
<dbReference type="InterPro" id="IPR006132">
    <property type="entry name" value="Asp/Orn_carbamoyltranf_P-bd"/>
</dbReference>
<dbReference type="GO" id="GO:0019240">
    <property type="term" value="P:citrulline biosynthetic process"/>
    <property type="evidence" value="ECO:0007669"/>
    <property type="project" value="TreeGrafter"/>
</dbReference>
<feature type="domain" description="Aspartate/ornithine carbamoyltransferase Asp/Orn-binding" evidence="5">
    <location>
        <begin position="156"/>
        <end position="312"/>
    </location>
</feature>
<dbReference type="EC" id="2.1.3.3" evidence="2"/>
<keyword evidence="3 4" id="KW-0808">Transferase</keyword>
<sequence length="319" mass="34669">MTPALRHVTKISSLSPKEIKGVLKLALEMKARPADYWDALKRRTLLMFFEKPSLRTRVSLEAGMTSLGGHGIAYMTGDSPVGEKESYEDTGAVLSRMCDAVTARVKSREQVTGLAENSTIPIINALDDYAHPMQMLADLQTIVEHKCDGDVEGLTGKSLAFVGDCQNNVTYDLMRSGALMGLDVRIAGPTGFEWEIEPSVLEECAALTKEHGGTVTVLKTAEEAVAGADIVYADSWMSYGIKGAERDRRMKALMPFQVTPELMSKASTSASFMNCLPAVRGEEQLASVIDGPQSIVFDQAENRLHAQKALLVKLLVEGL</sequence>
<comment type="caution">
    <text evidence="7">The sequence shown here is derived from an EMBL/GenBank/DDBJ whole genome shotgun (WGS) entry which is preliminary data.</text>
</comment>
<evidence type="ECO:0000313" key="8">
    <source>
        <dbReference type="Proteomes" id="UP000789595"/>
    </source>
</evidence>
<dbReference type="NCBIfam" id="TIGR00658">
    <property type="entry name" value="orni_carb_tr"/>
    <property type="match status" value="1"/>
</dbReference>
<dbReference type="SUPFAM" id="SSF53671">
    <property type="entry name" value="Aspartate/ornithine carbamoyltransferase"/>
    <property type="match status" value="1"/>
</dbReference>
<dbReference type="Pfam" id="PF00185">
    <property type="entry name" value="OTCace"/>
    <property type="match status" value="1"/>
</dbReference>
<dbReference type="GO" id="GO:0004585">
    <property type="term" value="F:ornithine carbamoyltransferase activity"/>
    <property type="evidence" value="ECO:0007669"/>
    <property type="project" value="UniProtKB-EC"/>
</dbReference>
<dbReference type="InterPro" id="IPR002292">
    <property type="entry name" value="Orn/put_carbamltrans"/>
</dbReference>
<dbReference type="NCBIfam" id="NF001986">
    <property type="entry name" value="PRK00779.1"/>
    <property type="match status" value="1"/>
</dbReference>
<dbReference type="InterPro" id="IPR036901">
    <property type="entry name" value="Asp/Orn_carbamoylTrfase_sf"/>
</dbReference>
<evidence type="ECO:0000313" key="7">
    <source>
        <dbReference type="EMBL" id="CAH0371467.1"/>
    </source>
</evidence>
<proteinExistence type="inferred from homology"/>
<dbReference type="FunFam" id="3.40.50.1370:FF:000008">
    <property type="entry name" value="Ornithine carbamoyltransferase"/>
    <property type="match status" value="1"/>
</dbReference>
<evidence type="ECO:0000256" key="1">
    <source>
        <dbReference type="ARBA" id="ARBA00007805"/>
    </source>
</evidence>
<dbReference type="PRINTS" id="PR00102">
    <property type="entry name" value="OTCASE"/>
</dbReference>
<dbReference type="OrthoDB" id="10252326at2759"/>
<dbReference type="PRINTS" id="PR00100">
    <property type="entry name" value="AOTCASE"/>
</dbReference>
<dbReference type="GO" id="GO:0042450">
    <property type="term" value="P:L-arginine biosynthetic process via ornithine"/>
    <property type="evidence" value="ECO:0007669"/>
    <property type="project" value="TreeGrafter"/>
</dbReference>
<dbReference type="Gene3D" id="3.40.50.1370">
    <property type="entry name" value="Aspartate/ornithine carbamoyltransferase"/>
    <property type="match status" value="2"/>
</dbReference>
<evidence type="ECO:0000259" key="6">
    <source>
        <dbReference type="Pfam" id="PF02729"/>
    </source>
</evidence>
<dbReference type="PANTHER" id="PTHR45753">
    <property type="entry name" value="ORNITHINE CARBAMOYLTRANSFERASE, MITOCHONDRIAL"/>
    <property type="match status" value="1"/>
</dbReference>
<evidence type="ECO:0000256" key="2">
    <source>
        <dbReference type="ARBA" id="ARBA00013007"/>
    </source>
</evidence>
<keyword evidence="8" id="KW-1185">Reference proteome</keyword>
<gene>
    <name evidence="7" type="ORF">PECAL_3P14120</name>
</gene>